<organism evidence="1 2">
    <name type="scientific">Cinnamomum micranthum f. kanehirae</name>
    <dbReference type="NCBI Taxonomy" id="337451"/>
    <lineage>
        <taxon>Eukaryota</taxon>
        <taxon>Viridiplantae</taxon>
        <taxon>Streptophyta</taxon>
        <taxon>Embryophyta</taxon>
        <taxon>Tracheophyta</taxon>
        <taxon>Spermatophyta</taxon>
        <taxon>Magnoliopsida</taxon>
        <taxon>Magnoliidae</taxon>
        <taxon>Laurales</taxon>
        <taxon>Lauraceae</taxon>
        <taxon>Cinnamomum</taxon>
    </lineage>
</organism>
<keyword evidence="2" id="KW-1185">Reference proteome</keyword>
<sequence length="116" mass="13360">MPCHITGEFLCLMEAVNLQRGINVNDNRFLNCFYGIAAKLDLDWALWTLQGSYYIREGTIGLDEKYGLLDWSWCQLRNSSFLQRLSALQSPHQGLLSESLFFLLYSALSQVLEKFT</sequence>
<dbReference type="PANTHER" id="PTHR31263">
    <property type="entry name" value="CELLULASE FAMILY PROTEIN (AFU_ORTHOLOGUE AFUA_5G14560)"/>
    <property type="match status" value="1"/>
</dbReference>
<proteinExistence type="predicted"/>
<accession>A0A443PPH1</accession>
<name>A0A443PPH1_9MAGN</name>
<dbReference type="InterPro" id="IPR017853">
    <property type="entry name" value="GH"/>
</dbReference>
<comment type="caution">
    <text evidence="1">The sequence shown here is derived from an EMBL/GenBank/DDBJ whole genome shotgun (WGS) entry which is preliminary data.</text>
</comment>
<dbReference type="Proteomes" id="UP000283530">
    <property type="component" value="Unassembled WGS sequence"/>
</dbReference>
<dbReference type="OrthoDB" id="442731at2759"/>
<gene>
    <name evidence="1" type="ORF">CKAN_02185000</name>
</gene>
<protein>
    <submittedName>
        <fullName evidence="1">Cellulase protein</fullName>
    </submittedName>
</protein>
<reference evidence="1 2" key="1">
    <citation type="journal article" date="2019" name="Nat. Plants">
        <title>Stout camphor tree genome fills gaps in understanding of flowering plant genome evolution.</title>
        <authorList>
            <person name="Chaw S.M."/>
            <person name="Liu Y.C."/>
            <person name="Wu Y.W."/>
            <person name="Wang H.Y."/>
            <person name="Lin C.I."/>
            <person name="Wu C.S."/>
            <person name="Ke H.M."/>
            <person name="Chang L.Y."/>
            <person name="Hsu C.Y."/>
            <person name="Yang H.T."/>
            <person name="Sudianto E."/>
            <person name="Hsu M.H."/>
            <person name="Wu K.P."/>
            <person name="Wang L.N."/>
            <person name="Leebens-Mack J.H."/>
            <person name="Tsai I.J."/>
        </authorList>
    </citation>
    <scope>NUCLEOTIDE SEQUENCE [LARGE SCALE GENOMIC DNA]</scope>
    <source>
        <strain evidence="2">cv. Chaw 1501</strain>
        <tissue evidence="1">Young leaves</tissue>
    </source>
</reference>
<evidence type="ECO:0000313" key="2">
    <source>
        <dbReference type="Proteomes" id="UP000283530"/>
    </source>
</evidence>
<dbReference type="PANTHER" id="PTHR31263:SF44">
    <property type="entry name" value="OS04G0481200 PROTEIN"/>
    <property type="match status" value="1"/>
</dbReference>
<dbReference type="SUPFAM" id="SSF51445">
    <property type="entry name" value="(Trans)glycosidases"/>
    <property type="match status" value="1"/>
</dbReference>
<dbReference type="AlphaFoldDB" id="A0A443PPH1"/>
<evidence type="ECO:0000313" key="1">
    <source>
        <dbReference type="EMBL" id="RWR92632.1"/>
    </source>
</evidence>
<dbReference type="STRING" id="337451.A0A443PPH1"/>
<dbReference type="EMBL" id="QPKB01000009">
    <property type="protein sequence ID" value="RWR92632.1"/>
    <property type="molecule type" value="Genomic_DNA"/>
</dbReference>